<name>A0A286UJ37_9AGAM</name>
<keyword evidence="9" id="KW-1185">Reference proteome</keyword>
<dbReference type="GO" id="GO:0005096">
    <property type="term" value="F:GTPase activator activity"/>
    <property type="evidence" value="ECO:0007669"/>
    <property type="project" value="UniProtKB-KW"/>
</dbReference>
<feature type="compositionally biased region" description="Low complexity" evidence="5">
    <location>
        <begin position="1454"/>
        <end position="1465"/>
    </location>
</feature>
<feature type="compositionally biased region" description="Polar residues" evidence="5">
    <location>
        <begin position="815"/>
        <end position="826"/>
    </location>
</feature>
<feature type="compositionally biased region" description="Low complexity" evidence="5">
    <location>
        <begin position="852"/>
        <end position="861"/>
    </location>
</feature>
<feature type="compositionally biased region" description="Low complexity" evidence="5">
    <location>
        <begin position="1490"/>
        <end position="1500"/>
    </location>
</feature>
<feature type="region of interest" description="Disordered" evidence="5">
    <location>
        <begin position="120"/>
        <end position="205"/>
    </location>
</feature>
<reference evidence="8 9" key="1">
    <citation type="journal article" date="2017" name="Mol. Ecol.">
        <title>Comparative and population genomic landscape of Phellinus noxius: A hypervariable fungus causing root rot in trees.</title>
        <authorList>
            <person name="Chung C.L."/>
            <person name="Lee T.J."/>
            <person name="Akiba M."/>
            <person name="Lee H.H."/>
            <person name="Kuo T.H."/>
            <person name="Liu D."/>
            <person name="Ke H.M."/>
            <person name="Yokoi T."/>
            <person name="Roa M.B."/>
            <person name="Lu M.J."/>
            <person name="Chang Y.Y."/>
            <person name="Ann P.J."/>
            <person name="Tsai J.N."/>
            <person name="Chen C.Y."/>
            <person name="Tzean S.S."/>
            <person name="Ota Y."/>
            <person name="Hattori T."/>
            <person name="Sahashi N."/>
            <person name="Liou R.F."/>
            <person name="Kikuchi T."/>
            <person name="Tsai I.J."/>
        </authorList>
    </citation>
    <scope>NUCLEOTIDE SEQUENCE [LARGE SCALE GENOMIC DNA]</scope>
    <source>
        <strain evidence="8 9">FFPRI411160</strain>
    </source>
</reference>
<keyword evidence="1" id="KW-0343">GTPase activation</keyword>
<dbReference type="PANTHER" id="PTHR14963:SF1">
    <property type="entry name" value="RHO GTPASE-ACTIVATING PROTEIN CONUNDRUM"/>
    <property type="match status" value="1"/>
</dbReference>
<dbReference type="Pfam" id="PF00620">
    <property type="entry name" value="RhoGAP"/>
    <property type="match status" value="1"/>
</dbReference>
<keyword evidence="4" id="KW-0440">LIM domain</keyword>
<feature type="compositionally biased region" description="Pro residues" evidence="5">
    <location>
        <begin position="194"/>
        <end position="204"/>
    </location>
</feature>
<evidence type="ECO:0000259" key="6">
    <source>
        <dbReference type="PROSITE" id="PS50023"/>
    </source>
</evidence>
<feature type="compositionally biased region" description="Low complexity" evidence="5">
    <location>
        <begin position="1383"/>
        <end position="1393"/>
    </location>
</feature>
<dbReference type="SMART" id="SM00324">
    <property type="entry name" value="RhoGAP"/>
    <property type="match status" value="1"/>
</dbReference>
<dbReference type="GO" id="GO:0046872">
    <property type="term" value="F:metal ion binding"/>
    <property type="evidence" value="ECO:0007669"/>
    <property type="project" value="UniProtKB-KW"/>
</dbReference>
<feature type="domain" description="Rho-GAP" evidence="7">
    <location>
        <begin position="1021"/>
        <end position="1226"/>
    </location>
</feature>
<dbReference type="STRING" id="2282107.A0A286UJ37"/>
<dbReference type="SMART" id="SM00132">
    <property type="entry name" value="LIM"/>
    <property type="match status" value="1"/>
</dbReference>
<feature type="compositionally biased region" description="Basic and acidic residues" evidence="5">
    <location>
        <begin position="56"/>
        <end position="65"/>
    </location>
</feature>
<dbReference type="InParanoid" id="A0A286UJ37"/>
<feature type="compositionally biased region" description="Low complexity" evidence="5">
    <location>
        <begin position="171"/>
        <end position="188"/>
    </location>
</feature>
<dbReference type="CDD" id="cd09391">
    <property type="entry name" value="LIM1_Lrg1p_like"/>
    <property type="match status" value="1"/>
</dbReference>
<feature type="compositionally biased region" description="Low complexity" evidence="5">
    <location>
        <begin position="66"/>
        <end position="75"/>
    </location>
</feature>
<feature type="region of interest" description="Disordered" evidence="5">
    <location>
        <begin position="636"/>
        <end position="662"/>
    </location>
</feature>
<dbReference type="GO" id="GO:0030833">
    <property type="term" value="P:regulation of actin filament polymerization"/>
    <property type="evidence" value="ECO:0007669"/>
    <property type="project" value="TreeGrafter"/>
</dbReference>
<dbReference type="PROSITE" id="PS00478">
    <property type="entry name" value="LIM_DOMAIN_1"/>
    <property type="match status" value="1"/>
</dbReference>
<dbReference type="SUPFAM" id="SSF57716">
    <property type="entry name" value="Glucocorticoid receptor-like (DNA-binding domain)"/>
    <property type="match status" value="1"/>
</dbReference>
<dbReference type="GO" id="GO:0005737">
    <property type="term" value="C:cytoplasm"/>
    <property type="evidence" value="ECO:0007669"/>
    <property type="project" value="TreeGrafter"/>
</dbReference>
<proteinExistence type="predicted"/>
<keyword evidence="3 4" id="KW-0862">Zinc</keyword>
<comment type="caution">
    <text evidence="8">The sequence shown here is derived from an EMBL/GenBank/DDBJ whole genome shotgun (WGS) entry which is preliminary data.</text>
</comment>
<gene>
    <name evidence="8" type="ORF">PNOK_0454100</name>
</gene>
<feature type="domain" description="LIM zinc-binding" evidence="6">
    <location>
        <begin position="211"/>
        <end position="274"/>
    </location>
</feature>
<dbReference type="InterPro" id="IPR001781">
    <property type="entry name" value="Znf_LIM"/>
</dbReference>
<evidence type="ECO:0000256" key="3">
    <source>
        <dbReference type="ARBA" id="ARBA00022833"/>
    </source>
</evidence>
<dbReference type="PANTHER" id="PTHR14963">
    <property type="entry name" value="RHO GTPASE ACTIVATING PROTEIN 18,19-RELATED"/>
    <property type="match status" value="1"/>
</dbReference>
<evidence type="ECO:0000256" key="1">
    <source>
        <dbReference type="ARBA" id="ARBA00022468"/>
    </source>
</evidence>
<dbReference type="PROSITE" id="PS50023">
    <property type="entry name" value="LIM_DOMAIN_2"/>
    <property type="match status" value="1"/>
</dbReference>
<evidence type="ECO:0000256" key="4">
    <source>
        <dbReference type="PROSITE-ProRule" id="PRU00125"/>
    </source>
</evidence>
<feature type="compositionally biased region" description="Basic and acidic residues" evidence="5">
    <location>
        <begin position="752"/>
        <end position="767"/>
    </location>
</feature>
<evidence type="ECO:0000259" key="7">
    <source>
        <dbReference type="PROSITE" id="PS50238"/>
    </source>
</evidence>
<keyword evidence="2 4" id="KW-0479">Metal-binding</keyword>
<feature type="compositionally biased region" description="Pro residues" evidence="5">
    <location>
        <begin position="1372"/>
        <end position="1382"/>
    </location>
</feature>
<dbReference type="OrthoDB" id="20689at2759"/>
<evidence type="ECO:0000256" key="2">
    <source>
        <dbReference type="ARBA" id="ARBA00022723"/>
    </source>
</evidence>
<feature type="region of interest" description="Disordered" evidence="5">
    <location>
        <begin position="739"/>
        <end position="870"/>
    </location>
</feature>
<evidence type="ECO:0008006" key="10">
    <source>
        <dbReference type="Google" id="ProtNLM"/>
    </source>
</evidence>
<evidence type="ECO:0000313" key="8">
    <source>
        <dbReference type="EMBL" id="PAV19607.1"/>
    </source>
</evidence>
<evidence type="ECO:0000313" key="9">
    <source>
        <dbReference type="Proteomes" id="UP000217199"/>
    </source>
</evidence>
<dbReference type="Gene3D" id="1.10.555.10">
    <property type="entry name" value="Rho GTPase activation protein"/>
    <property type="match status" value="1"/>
</dbReference>
<dbReference type="EMBL" id="NBII01000004">
    <property type="protein sequence ID" value="PAV19607.1"/>
    <property type="molecule type" value="Genomic_DNA"/>
</dbReference>
<organism evidence="8 9">
    <name type="scientific">Pyrrhoderma noxium</name>
    <dbReference type="NCBI Taxonomy" id="2282107"/>
    <lineage>
        <taxon>Eukaryota</taxon>
        <taxon>Fungi</taxon>
        <taxon>Dikarya</taxon>
        <taxon>Basidiomycota</taxon>
        <taxon>Agaricomycotina</taxon>
        <taxon>Agaricomycetes</taxon>
        <taxon>Hymenochaetales</taxon>
        <taxon>Hymenochaetaceae</taxon>
        <taxon>Pyrrhoderma</taxon>
    </lineage>
</organism>
<dbReference type="FunCoup" id="A0A286UJ37">
    <property type="interactions" value="179"/>
</dbReference>
<feature type="compositionally biased region" description="Low complexity" evidence="5">
    <location>
        <begin position="11"/>
        <end position="43"/>
    </location>
</feature>
<protein>
    <recommendedName>
        <fullName evidence="10">RhoGAP-domain-containing protein</fullName>
    </recommendedName>
</protein>
<feature type="compositionally biased region" description="Polar residues" evidence="5">
    <location>
        <begin position="789"/>
        <end position="808"/>
    </location>
</feature>
<dbReference type="Proteomes" id="UP000217199">
    <property type="component" value="Unassembled WGS sequence"/>
</dbReference>
<dbReference type="Pfam" id="PF00412">
    <property type="entry name" value="LIM"/>
    <property type="match status" value="1"/>
</dbReference>
<feature type="region of interest" description="Disordered" evidence="5">
    <location>
        <begin position="907"/>
        <end position="928"/>
    </location>
</feature>
<dbReference type="InterPro" id="IPR008936">
    <property type="entry name" value="Rho_GTPase_activation_prot"/>
</dbReference>
<sequence length="1529" mass="168006">MDKLPISDDPQMLLQQQQQQQQHQQQQQQLQQQHHLQQQLQYQHQQHLLQNQFNGHHSDAMRSPHSDSSSRSYSKPHPPTRALTVGTANEYEKRNSRSNYDVQPHARSEDLNHHTLSDNAQLSVSPSSSPLPGFQNLVSQFSSNDNRSGASSSSNYSENGTSGWTDDTTLRRLSATSLSSAVPSATSSKLPNHPSTPPVPPPGPTTTAVPANCAACSLPLEGAFVRALGNVWHLSCFKCKDCDAVVASKFFPIEGPDGRQQPLCERDYFRRLNLICAKCDQALRGSYITACNKKYHTRTTNMRMMCIVIFIIRLEINRNNRDECWHPECYMINKFWNVKISSRRPTSSNISTGDVSEPAWTEEEEIETALTLKSKQVRMEQQVYRIWTVLSAFEESSAACISDMLRQVSNGQYLEAIRMAEKFILHVEVLFATMDDLETCFARLGLKGMSHVREARLLCRKTVDLFTLLSKPQESQKRPGMTQDLLALVTGLAHYLKILIRIALTGSLKLERDHQVREAMTNFLDKLHLLAVEGGNPSARRVIRGEMHTTEPIGALSTQGVTYGFKSLAPELAGESPFSDSPDATIPLSDRLSIKPPSDLCVKCEATVEEDCARLGTYQRWHSQCLSCPVCGKASAPPVPKEPAVPKETNGEDKDAAPPKISTIRRPPANVEFFVYEPETAKESPYGPVPTKTFCLDHQHPGCVGGFQAVSRLEQYAYLLNVALRRLSYLLKRRGLLVTPTASSASASQTRDLSEQKSYRDSNDIMRSRTAHIGRKLSATAHLPKRSTIVESPSGKTAQPTNVANVTQRGPGPTAQPQVATSSGSGTPVRPPRPAQPLHAPLAPSPGPSHHQQQQQIQQQQLPNHSGQAVRPRLAAPGALPSGLFDERGQMLRPGFARNNTGVMIVDDSAPNSPSGGAEEPPLSAPDDGITLADIPQLIEAEEARKQHRALPSQSTAPLIAELTPLELMIVKHAALLALSRSPLKNEFELDDLLEFIEAKKGGFWNKLFKKDKQKKGVFGVPLEILVEKEAADSVLGASRASLRVPSFIDDVISAMRQMDMSVEGIFRKNGNIRRLNELTDAIDRDPSSVDLTQDNPVQLAALLKKFLKSLPEPLMTYKLYRLFMAAENLTNEVDRKRCLHLVTLLLPKGNRDTVEVLFTFLKWVASFSHVDEETGNKMDLHNLATVISPNIFRSSPAKGTDSVRLESFESIRVMDSLLEYQDEFYLVPEDFLPLLRDQDYFGSAMELPSREFLKKCEAYHRGRVNGRTPQGLTSPILGAGAANQFNMPGSGSGGFSNLNRDNGVGGAVGVIGGGGSDPRLATQKSDPAMSRGRQPYPDPGTPSGSASRNGYFSHERGGQVQNVSSSSSPSEQPPPPPPPPIRSGYSSRQQSPQPQPRLPHQPFSHPGTGGAGSIPTTSTTSGGGGHEYEWGGHQTPSQTHSGMASPIPIPISQQQQQLQQQWAQPVGMGMGMSPQAPQGQGQNHVFMNSSSSPRSYTPRSSEEHTQRDNNMSSLSNGHAPPMQVRQRT</sequence>
<accession>A0A286UJ37</accession>
<dbReference type="InterPro" id="IPR000198">
    <property type="entry name" value="RhoGAP_dom"/>
</dbReference>
<feature type="compositionally biased region" description="Low complexity" evidence="5">
    <location>
        <begin position="122"/>
        <end position="132"/>
    </location>
</feature>
<feature type="region of interest" description="Disordered" evidence="5">
    <location>
        <begin position="1"/>
        <end position="43"/>
    </location>
</feature>
<dbReference type="GO" id="GO:0007165">
    <property type="term" value="P:signal transduction"/>
    <property type="evidence" value="ECO:0007669"/>
    <property type="project" value="InterPro"/>
</dbReference>
<dbReference type="SUPFAM" id="SSF48350">
    <property type="entry name" value="GTPase activation domain, GAP"/>
    <property type="match status" value="1"/>
</dbReference>
<evidence type="ECO:0000256" key="5">
    <source>
        <dbReference type="SAM" id="MobiDB-lite"/>
    </source>
</evidence>
<feature type="region of interest" description="Disordered" evidence="5">
    <location>
        <begin position="1309"/>
        <end position="1529"/>
    </location>
</feature>
<dbReference type="GO" id="GO:0051056">
    <property type="term" value="P:regulation of small GTPase mediated signal transduction"/>
    <property type="evidence" value="ECO:0007669"/>
    <property type="project" value="TreeGrafter"/>
</dbReference>
<dbReference type="Gene3D" id="2.10.110.10">
    <property type="entry name" value="Cysteine Rich Protein"/>
    <property type="match status" value="1"/>
</dbReference>
<feature type="region of interest" description="Disordered" evidence="5">
    <location>
        <begin position="55"/>
        <end position="103"/>
    </location>
</feature>
<dbReference type="PROSITE" id="PS50238">
    <property type="entry name" value="RHOGAP"/>
    <property type="match status" value="1"/>
</dbReference>
<feature type="compositionally biased region" description="Polar residues" evidence="5">
    <location>
        <begin position="1476"/>
        <end position="1489"/>
    </location>
</feature>
<feature type="compositionally biased region" description="Low complexity" evidence="5">
    <location>
        <begin position="142"/>
        <end position="163"/>
    </location>
</feature>